<keyword evidence="2" id="KW-0456">Lyase</keyword>
<protein>
    <recommendedName>
        <fullName evidence="8">Phosphomevalonate dehydratase large subunit</fullName>
        <ecNumber evidence="7">4.2.1.182</ecNumber>
    </recommendedName>
</protein>
<comment type="similarity">
    <text evidence="5">Belongs to the AcnX type II large subunit family.</text>
</comment>
<dbReference type="PANTHER" id="PTHR36577">
    <property type="entry name" value="DUF521 DOMAIN PROTEIN (AFU_ORTHOLOGUE AFUA_6G00490)"/>
    <property type="match status" value="1"/>
</dbReference>
<evidence type="ECO:0000313" key="11">
    <source>
        <dbReference type="Proteomes" id="UP000001694"/>
    </source>
</evidence>
<dbReference type="EMBL" id="CP001014">
    <property type="protein sequence ID" value="ACB40323.1"/>
    <property type="molecule type" value="Genomic_DNA"/>
</dbReference>
<dbReference type="HOGENOM" id="CLU_018825_0_0_2"/>
<evidence type="ECO:0000256" key="2">
    <source>
        <dbReference type="ARBA" id="ARBA00023239"/>
    </source>
</evidence>
<dbReference type="Pfam" id="PF04412">
    <property type="entry name" value="AcnX"/>
    <property type="match status" value="1"/>
</dbReference>
<evidence type="ECO:0000256" key="5">
    <source>
        <dbReference type="ARBA" id="ARBA00046333"/>
    </source>
</evidence>
<evidence type="ECO:0000313" key="10">
    <source>
        <dbReference type="EMBL" id="ACB40323.1"/>
    </source>
</evidence>
<dbReference type="eggNOG" id="arCOG04278">
    <property type="taxonomic scope" value="Archaea"/>
</dbReference>
<dbReference type="GO" id="GO:0016829">
    <property type="term" value="F:lyase activity"/>
    <property type="evidence" value="ECO:0007669"/>
    <property type="project" value="UniProtKB-KW"/>
</dbReference>
<feature type="domain" description="Phosphomevalonate dehydratase large subunit-like" evidence="9">
    <location>
        <begin position="9"/>
        <end position="376"/>
    </location>
</feature>
<dbReference type="AlphaFoldDB" id="B1Y994"/>
<name>B1Y994_PYRNV</name>
<comment type="function">
    <text evidence="4">Component of a hydro-lyase that catalyzes the dehydration of mevalonate 5-phosphate (MVA5P) to form trans-anhydromevalonate 5-phosphate (tAHMP). Involved in the archaeal mevalonate (MVA) pathway, which provides fundamental precursors for isoprenoid biosynthesis, such as isopentenyl diphosphate (IPP) and dimethylallyl diphosphate (DMAPP).</text>
</comment>
<evidence type="ECO:0000259" key="9">
    <source>
        <dbReference type="Pfam" id="PF04412"/>
    </source>
</evidence>
<comment type="subunit">
    <text evidence="6">Heterodimer composed of a large subunit (PMDh-L) and a small subunit (PMDh-S).</text>
</comment>
<dbReference type="STRING" id="444157.Tneu_1398"/>
<evidence type="ECO:0000256" key="3">
    <source>
        <dbReference type="ARBA" id="ARBA00045120"/>
    </source>
</evidence>
<dbReference type="Proteomes" id="UP000001694">
    <property type="component" value="Chromosome"/>
</dbReference>
<evidence type="ECO:0000256" key="4">
    <source>
        <dbReference type="ARBA" id="ARBA00045299"/>
    </source>
</evidence>
<evidence type="ECO:0000256" key="6">
    <source>
        <dbReference type="ARBA" id="ARBA00046520"/>
    </source>
</evidence>
<dbReference type="InterPro" id="IPR007506">
    <property type="entry name" value="PMDh-L-like_dom"/>
</dbReference>
<accession>B1Y994</accession>
<evidence type="ECO:0000256" key="8">
    <source>
        <dbReference type="ARBA" id="ARBA00047196"/>
    </source>
</evidence>
<proteinExistence type="inferred from homology"/>
<comment type="catalytic activity">
    <reaction evidence="3">
        <text>(R)-5-phosphomevalonate = (2E)-3-methyl-5-phosphooxypent-2-enoate + H2O</text>
        <dbReference type="Rhea" id="RHEA:78975"/>
        <dbReference type="ChEBI" id="CHEBI:15377"/>
        <dbReference type="ChEBI" id="CHEBI:58146"/>
        <dbReference type="ChEBI" id="CHEBI:229665"/>
        <dbReference type="EC" id="4.2.1.182"/>
    </reaction>
    <physiologicalReaction direction="left-to-right" evidence="3">
        <dbReference type="Rhea" id="RHEA:78976"/>
    </physiologicalReaction>
</comment>
<keyword evidence="1" id="KW-0408">Iron</keyword>
<keyword evidence="11" id="KW-1185">Reference proteome</keyword>
<evidence type="ECO:0000256" key="1">
    <source>
        <dbReference type="ARBA" id="ARBA00023004"/>
    </source>
</evidence>
<sequence length="380" mass="41410">MGSGLVAVALEYAREAVLKIADAISEGEVVPVETAHVSGVSYITIGEHGIEFLEFLASSGAKVAVFTTSNPAAVDLGGVLEVDEKTLEGQRRIYKALLTMGVSTISSCTPYEFIMTRPRTFHAWAESNAITYINTFRDAWSDKNPGPLALLGAIAGYVPKTPLYTIEGRRPTAHVKIEVGPLDSLEAGVVGALIGERLGSGVPYLSGAVFRDEESRREFAAALSTYSSMVFAVVEGTTPHWREYLHMGDFRDRITISREDVAKYLGDVETPDAVYIGCPFADPDTVLWVLGEVKKRGPAKRPIYVSTSPHVYRQLGKLVEAASRLNVVIFAGTCLVVSPFTKRFKSIATDSLKAAFYIPRLHGVRVTPCRRERCIELAYA</sequence>
<gene>
    <name evidence="10" type="ordered locus">Tneu_1398</name>
</gene>
<reference evidence="10" key="1">
    <citation type="submission" date="2008-03" db="EMBL/GenBank/DDBJ databases">
        <title>Complete sequence of Thermoproteus neutrophilus V24Sta.</title>
        <authorList>
            <consortium name="US DOE Joint Genome Institute"/>
            <person name="Copeland A."/>
            <person name="Lucas S."/>
            <person name="Lapidus A."/>
            <person name="Glavina del Rio T."/>
            <person name="Dalin E."/>
            <person name="Tice H."/>
            <person name="Bruce D."/>
            <person name="Goodwin L."/>
            <person name="Pitluck S."/>
            <person name="Sims D."/>
            <person name="Brettin T."/>
            <person name="Detter J.C."/>
            <person name="Han C."/>
            <person name="Kuske C.R."/>
            <person name="Schmutz J."/>
            <person name="Larimer F."/>
            <person name="Land M."/>
            <person name="Hauser L."/>
            <person name="Kyrpides N."/>
            <person name="Mikhailova N."/>
            <person name="Biddle J.F."/>
            <person name="Zhang Z."/>
            <person name="Fitz-Gibbon S.T."/>
            <person name="Lowe T.M."/>
            <person name="Saltikov C."/>
            <person name="House C.H."/>
            <person name="Richardson P."/>
        </authorList>
    </citation>
    <scope>NUCLEOTIDE SEQUENCE [LARGE SCALE GENOMIC DNA]</scope>
    <source>
        <strain evidence="10">V24Sta</strain>
    </source>
</reference>
<organism evidence="10 11">
    <name type="scientific">Pyrobaculum neutrophilum (strain DSM 2338 / JCM 9278 / NBRC 100436 / V24Sta)</name>
    <name type="common">Thermoproteus neutrophilus</name>
    <dbReference type="NCBI Taxonomy" id="444157"/>
    <lineage>
        <taxon>Archaea</taxon>
        <taxon>Thermoproteota</taxon>
        <taxon>Thermoprotei</taxon>
        <taxon>Thermoproteales</taxon>
        <taxon>Thermoproteaceae</taxon>
        <taxon>Pyrobaculum</taxon>
    </lineage>
</organism>
<dbReference type="EC" id="4.2.1.182" evidence="7"/>
<dbReference type="KEGG" id="tne:Tneu_1398"/>
<dbReference type="PANTHER" id="PTHR36577:SF3">
    <property type="entry name" value="DUF521 DOMAIN PROTEIN (AFU_ORTHOLOGUE AFUA_6G00490)"/>
    <property type="match status" value="1"/>
</dbReference>
<evidence type="ECO:0000256" key="7">
    <source>
        <dbReference type="ARBA" id="ARBA00047176"/>
    </source>
</evidence>